<feature type="domain" description="Carbohydrate-binding" evidence="2">
    <location>
        <begin position="39"/>
        <end position="199"/>
    </location>
</feature>
<keyword evidence="5" id="KW-1185">Reference proteome</keyword>
<dbReference type="GO" id="GO:0016052">
    <property type="term" value="P:carbohydrate catabolic process"/>
    <property type="evidence" value="ECO:0007669"/>
    <property type="project" value="InterPro"/>
</dbReference>
<dbReference type="Proteomes" id="UP000609064">
    <property type="component" value="Unassembled WGS sequence"/>
</dbReference>
<dbReference type="Pfam" id="PF19313">
    <property type="entry name" value="DUF5916"/>
    <property type="match status" value="1"/>
</dbReference>
<protein>
    <recommendedName>
        <fullName evidence="6">Hydrolase</fullName>
    </recommendedName>
</protein>
<evidence type="ECO:0008006" key="6">
    <source>
        <dbReference type="Google" id="ProtNLM"/>
    </source>
</evidence>
<dbReference type="RefSeq" id="WP_188770362.1">
    <property type="nucleotide sequence ID" value="NZ_BMKK01000014.1"/>
</dbReference>
<dbReference type="AlphaFoldDB" id="A0A916Z6M6"/>
<feature type="signal peptide" evidence="1">
    <location>
        <begin position="1"/>
        <end position="19"/>
    </location>
</feature>
<proteinExistence type="predicted"/>
<name>A0A916Z6M6_9BACT</name>
<evidence type="ECO:0000259" key="3">
    <source>
        <dbReference type="Pfam" id="PF19313"/>
    </source>
</evidence>
<dbReference type="GO" id="GO:0004553">
    <property type="term" value="F:hydrolase activity, hydrolyzing O-glycosyl compounds"/>
    <property type="evidence" value="ECO:0007669"/>
    <property type="project" value="InterPro"/>
</dbReference>
<gene>
    <name evidence="4" type="ORF">GCM10011514_48420</name>
</gene>
<evidence type="ECO:0000259" key="2">
    <source>
        <dbReference type="Pfam" id="PF06452"/>
    </source>
</evidence>
<reference evidence="4" key="2">
    <citation type="submission" date="2020-09" db="EMBL/GenBank/DDBJ databases">
        <authorList>
            <person name="Sun Q."/>
            <person name="Zhou Y."/>
        </authorList>
    </citation>
    <scope>NUCLEOTIDE SEQUENCE</scope>
    <source>
        <strain evidence="4">CGMCC 1.15958</strain>
    </source>
</reference>
<dbReference type="CDD" id="cd09618">
    <property type="entry name" value="CBM9_like_2"/>
    <property type="match status" value="1"/>
</dbReference>
<evidence type="ECO:0000313" key="5">
    <source>
        <dbReference type="Proteomes" id="UP000609064"/>
    </source>
</evidence>
<dbReference type="InterPro" id="IPR045670">
    <property type="entry name" value="DUF5916"/>
</dbReference>
<comment type="caution">
    <text evidence="4">The sequence shown here is derived from an EMBL/GenBank/DDBJ whole genome shotgun (WGS) entry which is preliminary data.</text>
</comment>
<dbReference type="SUPFAM" id="SSF49344">
    <property type="entry name" value="CBD9-like"/>
    <property type="match status" value="1"/>
</dbReference>
<feature type="domain" description="DUF5916" evidence="3">
    <location>
        <begin position="236"/>
        <end position="340"/>
    </location>
</feature>
<dbReference type="InterPro" id="IPR010502">
    <property type="entry name" value="Carb-bd_dom_fam9"/>
</dbReference>
<evidence type="ECO:0000256" key="1">
    <source>
        <dbReference type="SAM" id="SignalP"/>
    </source>
</evidence>
<sequence>MLKNLLTSFLLLNSFFSFAQSKNEKVEYHIHRATSPLKIDGIVDEKAWADAQLATDFYQVLPMDTSYAKVRTDVKMTYDDKNLYVVFINYDKLPGPYMVESLKRDFSFGKNDNDLLFIDTFNDQTNGFSFGANAMGAQWDGLMFNGSNISLTWENKWVSEVKYDDEKWVWECAIPFKTLRYKKGIKRWGINFSRLDLKTTEKSAWAPVPRQFPTASLAYAASLIWDEEPPTASSNISIIPYVLGGVSRNQEKKLPTDYRGDVGFDAKVGLTSSINLDLTVNPDFSQVEVDQQQTNLDRFELLFPEKRQFFLENGDLFSNFGYQTIRPFFSRRIGLNTPIRFGARVSGKLNKDWRIGFMDMQTGKNDVISNAQNFGVIALQRRVFARSNIAVMFVNKQTLDYQSVIDTKNISEYNRNLGIEYNILSKNNAWTGKLLYLKSFTPTTKPNDGVLAGNILYTNKRWTAGLQLEQVGTNYSAEVGYVPRLDYGKLNPQVGYLFFPKPSSKVLSHGPLTMFTHYFLRDFSKETENEKFLAYRVNFRKTSTLMAWVAHNYVYLLNQFDPTNYAGVFLPKGSEHKWNSFGFDYTSKPQALFTYLVSSRYGGYYANGTRLRLNGEVGYRFQPYVAMTVAANYNRLEFKNEAVLPKELTNKQYNFWLIGPKIDVTFTNKLFFTNFLQFNNQTKNMNLNTRLQWRYSPASDLFLVYTDNYISDTFQVRNRALVLKFTYWWNV</sequence>
<reference evidence="4" key="1">
    <citation type="journal article" date="2014" name="Int. J. Syst. Evol. Microbiol.">
        <title>Complete genome sequence of Corynebacterium casei LMG S-19264T (=DSM 44701T), isolated from a smear-ripened cheese.</title>
        <authorList>
            <consortium name="US DOE Joint Genome Institute (JGI-PGF)"/>
            <person name="Walter F."/>
            <person name="Albersmeier A."/>
            <person name="Kalinowski J."/>
            <person name="Ruckert C."/>
        </authorList>
    </citation>
    <scope>NUCLEOTIDE SEQUENCE</scope>
    <source>
        <strain evidence="4">CGMCC 1.15958</strain>
    </source>
</reference>
<organism evidence="4 5">
    <name type="scientific">Emticicia aquatilis</name>
    <dbReference type="NCBI Taxonomy" id="1537369"/>
    <lineage>
        <taxon>Bacteria</taxon>
        <taxon>Pseudomonadati</taxon>
        <taxon>Bacteroidota</taxon>
        <taxon>Cytophagia</taxon>
        <taxon>Cytophagales</taxon>
        <taxon>Leadbetterellaceae</taxon>
        <taxon>Emticicia</taxon>
    </lineage>
</organism>
<dbReference type="Gene3D" id="2.60.40.1190">
    <property type="match status" value="1"/>
</dbReference>
<dbReference type="GO" id="GO:0030246">
    <property type="term" value="F:carbohydrate binding"/>
    <property type="evidence" value="ECO:0007669"/>
    <property type="project" value="InterPro"/>
</dbReference>
<accession>A0A916Z6M6</accession>
<dbReference type="EMBL" id="BMKK01000014">
    <property type="protein sequence ID" value="GGD78715.1"/>
    <property type="molecule type" value="Genomic_DNA"/>
</dbReference>
<dbReference type="Pfam" id="PF06452">
    <property type="entry name" value="CBM9_1"/>
    <property type="match status" value="1"/>
</dbReference>
<feature type="chain" id="PRO_5037196297" description="Hydrolase" evidence="1">
    <location>
        <begin position="20"/>
        <end position="731"/>
    </location>
</feature>
<evidence type="ECO:0000313" key="4">
    <source>
        <dbReference type="EMBL" id="GGD78715.1"/>
    </source>
</evidence>
<keyword evidence="1" id="KW-0732">Signal</keyword>